<dbReference type="SUPFAM" id="SSF53254">
    <property type="entry name" value="Phosphoglycerate mutase-like"/>
    <property type="match status" value="1"/>
</dbReference>
<reference evidence="2 3" key="1">
    <citation type="submission" date="2017-02" db="EMBL/GenBank/DDBJ databases">
        <authorList>
            <person name="Peterson S.W."/>
        </authorList>
    </citation>
    <scope>NUCLEOTIDE SEQUENCE [LARGE SCALE GENOMIC DNA]</scope>
    <source>
        <strain evidence="2 3">S285</strain>
    </source>
</reference>
<feature type="compositionally biased region" description="Basic and acidic residues" evidence="1">
    <location>
        <begin position="13"/>
        <end position="36"/>
    </location>
</feature>
<dbReference type="CDD" id="cd07067">
    <property type="entry name" value="HP_PGM_like"/>
    <property type="match status" value="1"/>
</dbReference>
<dbReference type="KEGG" id="mbry:B1812_14220"/>
<dbReference type="PANTHER" id="PTHR47623:SF1">
    <property type="entry name" value="OS09G0287300 PROTEIN"/>
    <property type="match status" value="1"/>
</dbReference>
<sequence length="178" mass="19580">MRRLLLLRHGKADRHSAGGDRERPLTRRGLEDSRRVGEHLAREGLTPQLAVASNARRAKQTLEQALEAFPEHVAHLIENTIYNATADHLLEILRQSPDRVETLLVVGHNPGFSELAIALAGSGEAEALQRMRLKYPTAALAVLEFPIESWAPAAFGAAKLASFVTPTDLRGESDEDHE</sequence>
<keyword evidence="3" id="KW-1185">Reference proteome</keyword>
<feature type="region of interest" description="Disordered" evidence="1">
    <location>
        <begin position="9"/>
        <end position="36"/>
    </location>
</feature>
<dbReference type="InterPro" id="IPR013078">
    <property type="entry name" value="His_Pase_superF_clade-1"/>
</dbReference>
<protein>
    <submittedName>
        <fullName evidence="2">Phosphohistidine phosphatase</fullName>
    </submittedName>
</protein>
<dbReference type="PANTHER" id="PTHR47623">
    <property type="entry name" value="OS09G0287300 PROTEIN"/>
    <property type="match status" value="1"/>
</dbReference>
<dbReference type="STRING" id="655015.B1812_14220"/>
<name>A0A1W6MWT2_9HYPH</name>
<dbReference type="Proteomes" id="UP000193978">
    <property type="component" value="Chromosome"/>
</dbReference>
<dbReference type="RefSeq" id="WP_085772163.1">
    <property type="nucleotide sequence ID" value="NZ_AP027149.1"/>
</dbReference>
<evidence type="ECO:0000256" key="1">
    <source>
        <dbReference type="SAM" id="MobiDB-lite"/>
    </source>
</evidence>
<proteinExistence type="predicted"/>
<evidence type="ECO:0000313" key="3">
    <source>
        <dbReference type="Proteomes" id="UP000193978"/>
    </source>
</evidence>
<organism evidence="2 3">
    <name type="scientific">Methylocystis bryophila</name>
    <dbReference type="NCBI Taxonomy" id="655015"/>
    <lineage>
        <taxon>Bacteria</taxon>
        <taxon>Pseudomonadati</taxon>
        <taxon>Pseudomonadota</taxon>
        <taxon>Alphaproteobacteria</taxon>
        <taxon>Hyphomicrobiales</taxon>
        <taxon>Methylocystaceae</taxon>
        <taxon>Methylocystis</taxon>
    </lineage>
</organism>
<accession>A0A1W6MWT2</accession>
<dbReference type="Gene3D" id="3.40.50.1240">
    <property type="entry name" value="Phosphoglycerate mutase-like"/>
    <property type="match status" value="1"/>
</dbReference>
<dbReference type="InterPro" id="IPR029033">
    <property type="entry name" value="His_PPase_superfam"/>
</dbReference>
<gene>
    <name evidence="2" type="ORF">B1812_14220</name>
</gene>
<dbReference type="OrthoDB" id="9810154at2"/>
<dbReference type="AlphaFoldDB" id="A0A1W6MWT2"/>
<evidence type="ECO:0000313" key="2">
    <source>
        <dbReference type="EMBL" id="ARN82040.1"/>
    </source>
</evidence>
<dbReference type="Pfam" id="PF00300">
    <property type="entry name" value="His_Phos_1"/>
    <property type="match status" value="1"/>
</dbReference>
<dbReference type="EMBL" id="CP019948">
    <property type="protein sequence ID" value="ARN82040.1"/>
    <property type="molecule type" value="Genomic_DNA"/>
</dbReference>